<dbReference type="AlphaFoldDB" id="A0A0E9RTU6"/>
<dbReference type="EMBL" id="GBXM01076859">
    <property type="protein sequence ID" value="JAH31718.1"/>
    <property type="molecule type" value="Transcribed_RNA"/>
</dbReference>
<sequence>MKRSVRGVESKFIGGMVMPCHLLLCRLVPRSLICCNL</sequence>
<accession>A0A0E9RTU6</accession>
<evidence type="ECO:0000313" key="1">
    <source>
        <dbReference type="EMBL" id="JAH31718.1"/>
    </source>
</evidence>
<name>A0A0E9RTU6_ANGAN</name>
<protein>
    <submittedName>
        <fullName evidence="1">Uncharacterized protein</fullName>
    </submittedName>
</protein>
<reference evidence="1" key="2">
    <citation type="journal article" date="2015" name="Fish Shellfish Immunol.">
        <title>Early steps in the European eel (Anguilla anguilla)-Vibrio vulnificus interaction in the gills: Role of the RtxA13 toxin.</title>
        <authorList>
            <person name="Callol A."/>
            <person name="Pajuelo D."/>
            <person name="Ebbesson L."/>
            <person name="Teles M."/>
            <person name="MacKenzie S."/>
            <person name="Amaro C."/>
        </authorList>
    </citation>
    <scope>NUCLEOTIDE SEQUENCE</scope>
</reference>
<proteinExistence type="predicted"/>
<reference evidence="1" key="1">
    <citation type="submission" date="2014-11" db="EMBL/GenBank/DDBJ databases">
        <authorList>
            <person name="Amaro Gonzalez C."/>
        </authorList>
    </citation>
    <scope>NUCLEOTIDE SEQUENCE</scope>
</reference>
<organism evidence="1">
    <name type="scientific">Anguilla anguilla</name>
    <name type="common">European freshwater eel</name>
    <name type="synonym">Muraena anguilla</name>
    <dbReference type="NCBI Taxonomy" id="7936"/>
    <lineage>
        <taxon>Eukaryota</taxon>
        <taxon>Metazoa</taxon>
        <taxon>Chordata</taxon>
        <taxon>Craniata</taxon>
        <taxon>Vertebrata</taxon>
        <taxon>Euteleostomi</taxon>
        <taxon>Actinopterygii</taxon>
        <taxon>Neopterygii</taxon>
        <taxon>Teleostei</taxon>
        <taxon>Anguilliformes</taxon>
        <taxon>Anguillidae</taxon>
        <taxon>Anguilla</taxon>
    </lineage>
</organism>